<keyword evidence="3" id="KW-1185">Reference proteome</keyword>
<evidence type="ECO:0000259" key="1">
    <source>
        <dbReference type="Pfam" id="PF03551"/>
    </source>
</evidence>
<name>A0ABW5FYX5_9PSEU</name>
<comment type="caution">
    <text evidence="2">The sequence shown here is derived from an EMBL/GenBank/DDBJ whole genome shotgun (WGS) entry which is preliminary data.</text>
</comment>
<evidence type="ECO:0000313" key="2">
    <source>
        <dbReference type="EMBL" id="MFD2419470.1"/>
    </source>
</evidence>
<dbReference type="PANTHER" id="PTHR43252">
    <property type="entry name" value="TRANSCRIPTIONAL REGULATOR YQJI"/>
    <property type="match status" value="1"/>
</dbReference>
<protein>
    <submittedName>
        <fullName evidence="2">PadR family transcriptional regulator</fullName>
    </submittedName>
</protein>
<dbReference type="SUPFAM" id="SSF46785">
    <property type="entry name" value="Winged helix' DNA-binding domain"/>
    <property type="match status" value="1"/>
</dbReference>
<dbReference type="InterPro" id="IPR005149">
    <property type="entry name" value="Tscrpt_reg_PadR_N"/>
</dbReference>
<dbReference type="RefSeq" id="WP_378267455.1">
    <property type="nucleotide sequence ID" value="NZ_JBHUKR010000011.1"/>
</dbReference>
<reference evidence="3" key="1">
    <citation type="journal article" date="2019" name="Int. J. Syst. Evol. Microbiol.">
        <title>The Global Catalogue of Microorganisms (GCM) 10K type strain sequencing project: providing services to taxonomists for standard genome sequencing and annotation.</title>
        <authorList>
            <consortium name="The Broad Institute Genomics Platform"/>
            <consortium name="The Broad Institute Genome Sequencing Center for Infectious Disease"/>
            <person name="Wu L."/>
            <person name="Ma J."/>
        </authorList>
    </citation>
    <scope>NUCLEOTIDE SEQUENCE [LARGE SCALE GENOMIC DNA]</scope>
    <source>
        <strain evidence="3">CGMCC 4.7645</strain>
    </source>
</reference>
<dbReference type="Proteomes" id="UP001597417">
    <property type="component" value="Unassembled WGS sequence"/>
</dbReference>
<proteinExistence type="predicted"/>
<gene>
    <name evidence="2" type="ORF">ACFSXZ_24380</name>
</gene>
<dbReference type="EMBL" id="JBHUKR010000011">
    <property type="protein sequence ID" value="MFD2419470.1"/>
    <property type="molecule type" value="Genomic_DNA"/>
</dbReference>
<dbReference type="InterPro" id="IPR036388">
    <property type="entry name" value="WH-like_DNA-bd_sf"/>
</dbReference>
<feature type="domain" description="Transcription regulator PadR N-terminal" evidence="1">
    <location>
        <begin position="7"/>
        <end position="78"/>
    </location>
</feature>
<accession>A0ABW5FYX5</accession>
<dbReference type="InterPro" id="IPR036390">
    <property type="entry name" value="WH_DNA-bd_sf"/>
</dbReference>
<dbReference type="Pfam" id="PF03551">
    <property type="entry name" value="PadR"/>
    <property type="match status" value="1"/>
</dbReference>
<evidence type="ECO:0000313" key="3">
    <source>
        <dbReference type="Proteomes" id="UP001597417"/>
    </source>
</evidence>
<sequence>MWIEVLLLAKLAKGPSHGYELRKAVESSTGRALSNNSLYPTLRRFVDAGAVLRSAEDQEGKPPRHVYTITDVGRELLRDTLADLPADVADNDSEFLARLANFAWLEPTEQLRVLDARDLALKRERTRLAGLALAQAETWSRMVLDEVCRRLDAERAWLSGIRTEIEATPEEAVTTEEVS</sequence>
<dbReference type="PANTHER" id="PTHR43252:SF2">
    <property type="entry name" value="TRANSCRIPTION REGULATOR, PADR-LIKE FAMILY"/>
    <property type="match status" value="1"/>
</dbReference>
<organism evidence="2 3">
    <name type="scientific">Amycolatopsis pigmentata</name>
    <dbReference type="NCBI Taxonomy" id="450801"/>
    <lineage>
        <taxon>Bacteria</taxon>
        <taxon>Bacillati</taxon>
        <taxon>Actinomycetota</taxon>
        <taxon>Actinomycetes</taxon>
        <taxon>Pseudonocardiales</taxon>
        <taxon>Pseudonocardiaceae</taxon>
        <taxon>Amycolatopsis</taxon>
    </lineage>
</organism>
<dbReference type="Gene3D" id="1.10.10.10">
    <property type="entry name" value="Winged helix-like DNA-binding domain superfamily/Winged helix DNA-binding domain"/>
    <property type="match status" value="1"/>
</dbReference>